<comment type="caution">
    <text evidence="3">The sequence shown here is derived from an EMBL/GenBank/DDBJ whole genome shotgun (WGS) entry which is preliminary data.</text>
</comment>
<feature type="region of interest" description="Disordered" evidence="1">
    <location>
        <begin position="376"/>
        <end position="406"/>
    </location>
</feature>
<dbReference type="PANTHER" id="PTHR31964">
    <property type="entry name" value="ADENINE NUCLEOTIDE ALPHA HYDROLASES-LIKE SUPERFAMILY PROTEIN"/>
    <property type="match status" value="1"/>
</dbReference>
<evidence type="ECO:0000313" key="3">
    <source>
        <dbReference type="EMBL" id="GLC60429.1"/>
    </source>
</evidence>
<dbReference type="AlphaFoldDB" id="A0A9W6BY62"/>
<sequence length="406" mass="42323">MAPRRLLFCLDESKQSVRALEWTLLHLRRASDELHLVTVLPPLLYNVYPVAPVATGAAVAAVTHQWEAQRRAEEHQAAEVLKAAVDLVCTQHNKVPRDLVHTKALPAAGGASGVAESLVEYARTYLIDLAVVGCRGMGAFQRSLMSFIGLGSVSDHCCHHMPCPTLVVRGEEAVLSRGLMQADEAHPPQSAQPKRVMACCDDSPHAHAALLWALDNTLLPNDHLVLAAVAMPVPFPVLDEPATVAAMQSAQYREAAEAAKATAQDVAERCAAAAQRRGVGKTKLTTVALPPGSSSGDIGEALCKHAKSEGVDLMVVGSRGMGAITRSLLGLVGMGSVSDYLSHNSPCPLAVVKGVAGGGDDGAVVVTGRHGDMAEGGHGAHAGLAPMGSTLRPITEGDGSEASSMQ</sequence>
<dbReference type="Pfam" id="PF00582">
    <property type="entry name" value="Usp"/>
    <property type="match status" value="2"/>
</dbReference>
<dbReference type="CDD" id="cd23659">
    <property type="entry name" value="USP_At3g01520-like"/>
    <property type="match status" value="2"/>
</dbReference>
<dbReference type="PRINTS" id="PR01438">
    <property type="entry name" value="UNVRSLSTRESS"/>
</dbReference>
<dbReference type="Gene3D" id="3.40.50.620">
    <property type="entry name" value="HUPs"/>
    <property type="match status" value="2"/>
</dbReference>
<gene>
    <name evidence="3" type="primary">PLEST002067</name>
    <name evidence="3" type="ORF">PLESTB_001611500</name>
</gene>
<proteinExistence type="predicted"/>
<keyword evidence="4" id="KW-1185">Reference proteome</keyword>
<feature type="domain" description="UspA" evidence="2">
    <location>
        <begin position="194"/>
        <end position="353"/>
    </location>
</feature>
<evidence type="ECO:0000313" key="4">
    <source>
        <dbReference type="Proteomes" id="UP001165080"/>
    </source>
</evidence>
<dbReference type="SUPFAM" id="SSF52402">
    <property type="entry name" value="Adenine nucleotide alpha hydrolases-like"/>
    <property type="match status" value="2"/>
</dbReference>
<evidence type="ECO:0000259" key="2">
    <source>
        <dbReference type="Pfam" id="PF00582"/>
    </source>
</evidence>
<name>A0A9W6BY62_9CHLO</name>
<evidence type="ECO:0000256" key="1">
    <source>
        <dbReference type="SAM" id="MobiDB-lite"/>
    </source>
</evidence>
<dbReference type="EMBL" id="BRXU01000034">
    <property type="protein sequence ID" value="GLC60429.1"/>
    <property type="molecule type" value="Genomic_DNA"/>
</dbReference>
<dbReference type="PANTHER" id="PTHR31964:SF113">
    <property type="entry name" value="USPA DOMAIN-CONTAINING PROTEIN"/>
    <property type="match status" value="1"/>
</dbReference>
<organism evidence="3 4">
    <name type="scientific">Pleodorina starrii</name>
    <dbReference type="NCBI Taxonomy" id="330485"/>
    <lineage>
        <taxon>Eukaryota</taxon>
        <taxon>Viridiplantae</taxon>
        <taxon>Chlorophyta</taxon>
        <taxon>core chlorophytes</taxon>
        <taxon>Chlorophyceae</taxon>
        <taxon>CS clade</taxon>
        <taxon>Chlamydomonadales</taxon>
        <taxon>Volvocaceae</taxon>
        <taxon>Pleodorina</taxon>
    </lineage>
</organism>
<reference evidence="3 4" key="1">
    <citation type="journal article" date="2023" name="Commun. Biol.">
        <title>Reorganization of the ancestral sex-determining regions during the evolution of trioecy in Pleodorina starrii.</title>
        <authorList>
            <person name="Takahashi K."/>
            <person name="Suzuki S."/>
            <person name="Kawai-Toyooka H."/>
            <person name="Yamamoto K."/>
            <person name="Hamaji T."/>
            <person name="Ootsuki R."/>
            <person name="Yamaguchi H."/>
            <person name="Kawachi M."/>
            <person name="Higashiyama T."/>
            <person name="Nozaki H."/>
        </authorList>
    </citation>
    <scope>NUCLEOTIDE SEQUENCE [LARGE SCALE GENOMIC DNA]</scope>
    <source>
        <strain evidence="3 4">NIES-4479</strain>
    </source>
</reference>
<feature type="domain" description="UspA" evidence="2">
    <location>
        <begin position="4"/>
        <end position="169"/>
    </location>
</feature>
<dbReference type="InterPro" id="IPR006016">
    <property type="entry name" value="UspA"/>
</dbReference>
<protein>
    <recommendedName>
        <fullName evidence="2">UspA domain-containing protein</fullName>
    </recommendedName>
</protein>
<accession>A0A9W6BY62</accession>
<dbReference type="InterPro" id="IPR014729">
    <property type="entry name" value="Rossmann-like_a/b/a_fold"/>
</dbReference>
<dbReference type="Proteomes" id="UP001165080">
    <property type="component" value="Unassembled WGS sequence"/>
</dbReference>
<dbReference type="InterPro" id="IPR006015">
    <property type="entry name" value="Universal_stress_UspA"/>
</dbReference>